<name>A0A0A0IF91_CLOBO</name>
<dbReference type="EMBL" id="JDRY01000032">
    <property type="protein sequence ID" value="KGM99652.1"/>
    <property type="molecule type" value="Genomic_DNA"/>
</dbReference>
<protein>
    <recommendedName>
        <fullName evidence="4">EamA-like transporter family protein</fullName>
    </recommendedName>
</protein>
<proteinExistence type="predicted"/>
<evidence type="ECO:0000313" key="3">
    <source>
        <dbReference type="Proteomes" id="UP000030014"/>
    </source>
</evidence>
<organism evidence="2 3">
    <name type="scientific">Clostridium botulinum C/D str. DC5</name>
    <dbReference type="NCBI Taxonomy" id="1443128"/>
    <lineage>
        <taxon>Bacteria</taxon>
        <taxon>Bacillati</taxon>
        <taxon>Bacillota</taxon>
        <taxon>Clostridia</taxon>
        <taxon>Eubacteriales</taxon>
        <taxon>Clostridiaceae</taxon>
        <taxon>Clostridium</taxon>
    </lineage>
</organism>
<dbReference type="GO" id="GO:0005886">
    <property type="term" value="C:plasma membrane"/>
    <property type="evidence" value="ECO:0007669"/>
    <property type="project" value="TreeGrafter"/>
</dbReference>
<gene>
    <name evidence="2" type="ORF">Z955_06435</name>
</gene>
<dbReference type="PANTHER" id="PTHR34821">
    <property type="entry name" value="INNER MEMBRANE PROTEIN YDCZ"/>
    <property type="match status" value="1"/>
</dbReference>
<sequence length="154" mass="17039">MLYLLLSFISGSIIIISMTLNARLADHIGLLEGTLINFISGFIPALIYLLINYNNFNVSKSMFLNVPFWMYLGGAVGVLVVCVSNFVMPKIPTIYTTLLIFIGQLFVGTIVDYFTNMMISKGKLIGGALIIAGLFYNFKVDSKCCEEAPNVQEM</sequence>
<evidence type="ECO:0000256" key="1">
    <source>
        <dbReference type="SAM" id="Phobius"/>
    </source>
</evidence>
<keyword evidence="1" id="KW-0812">Transmembrane</keyword>
<feature type="transmembrane region" description="Helical" evidence="1">
    <location>
        <begin position="94"/>
        <end position="114"/>
    </location>
</feature>
<dbReference type="AlphaFoldDB" id="A0A0A0IF91"/>
<dbReference type="PANTHER" id="PTHR34821:SF2">
    <property type="entry name" value="INNER MEMBRANE PROTEIN YDCZ"/>
    <property type="match status" value="1"/>
</dbReference>
<comment type="caution">
    <text evidence="2">The sequence shown here is derived from an EMBL/GenBank/DDBJ whole genome shotgun (WGS) entry which is preliminary data.</text>
</comment>
<evidence type="ECO:0000313" key="2">
    <source>
        <dbReference type="EMBL" id="KGM99652.1"/>
    </source>
</evidence>
<keyword evidence="1" id="KW-0472">Membrane</keyword>
<dbReference type="Pfam" id="PF04657">
    <property type="entry name" value="DMT_YdcZ"/>
    <property type="match status" value="1"/>
</dbReference>
<evidence type="ECO:0008006" key="4">
    <source>
        <dbReference type="Google" id="ProtNLM"/>
    </source>
</evidence>
<dbReference type="RefSeq" id="WP_039257279.1">
    <property type="nucleotide sequence ID" value="NZ_JDRY01000032.1"/>
</dbReference>
<keyword evidence="1" id="KW-1133">Transmembrane helix</keyword>
<feature type="transmembrane region" description="Helical" evidence="1">
    <location>
        <begin position="35"/>
        <end position="56"/>
    </location>
</feature>
<feature type="transmembrane region" description="Helical" evidence="1">
    <location>
        <begin position="68"/>
        <end position="88"/>
    </location>
</feature>
<reference evidence="2 3" key="1">
    <citation type="submission" date="2014-01" db="EMBL/GenBank/DDBJ databases">
        <title>Plasmidome dynamics in the species complex Clostridium novyi sensu lato converts strains of independent lineages into distinctly different pathogens.</title>
        <authorList>
            <person name="Skarin H."/>
            <person name="Segerman B."/>
        </authorList>
    </citation>
    <scope>NUCLEOTIDE SEQUENCE [LARGE SCALE GENOMIC DNA]</scope>
    <source>
        <strain evidence="2 3">DC5</strain>
    </source>
</reference>
<accession>A0A0A0IF91</accession>
<dbReference type="Proteomes" id="UP000030014">
    <property type="component" value="Unassembled WGS sequence"/>
</dbReference>
<dbReference type="InterPro" id="IPR006750">
    <property type="entry name" value="YdcZ"/>
</dbReference>